<proteinExistence type="predicted"/>
<evidence type="ECO:0000313" key="1">
    <source>
        <dbReference type="EMBL" id="JAD51890.1"/>
    </source>
</evidence>
<reference evidence="1" key="1">
    <citation type="submission" date="2014-09" db="EMBL/GenBank/DDBJ databases">
        <authorList>
            <person name="Magalhaes I.L.F."/>
            <person name="Oliveira U."/>
            <person name="Santos F.R."/>
            <person name="Vidigal T.H.D.A."/>
            <person name="Brescovit A.D."/>
            <person name="Santos A.J."/>
        </authorList>
    </citation>
    <scope>NUCLEOTIDE SEQUENCE</scope>
    <source>
        <tissue evidence="1">Shoot tissue taken approximately 20 cm above the soil surface</tissue>
    </source>
</reference>
<reference evidence="1" key="2">
    <citation type="journal article" date="2015" name="Data Brief">
        <title>Shoot transcriptome of the giant reed, Arundo donax.</title>
        <authorList>
            <person name="Barrero R.A."/>
            <person name="Guerrero F.D."/>
            <person name="Moolhuijzen P."/>
            <person name="Goolsby J.A."/>
            <person name="Tidwell J."/>
            <person name="Bellgard S.E."/>
            <person name="Bellgard M.I."/>
        </authorList>
    </citation>
    <scope>NUCLEOTIDE SEQUENCE</scope>
    <source>
        <tissue evidence="1">Shoot tissue taken approximately 20 cm above the soil surface</tissue>
    </source>
</reference>
<name>A0A0A9ASJ0_ARUDO</name>
<accession>A0A0A9ASJ0</accession>
<organism evidence="1">
    <name type="scientific">Arundo donax</name>
    <name type="common">Giant reed</name>
    <name type="synonym">Donax arundinaceus</name>
    <dbReference type="NCBI Taxonomy" id="35708"/>
    <lineage>
        <taxon>Eukaryota</taxon>
        <taxon>Viridiplantae</taxon>
        <taxon>Streptophyta</taxon>
        <taxon>Embryophyta</taxon>
        <taxon>Tracheophyta</taxon>
        <taxon>Spermatophyta</taxon>
        <taxon>Magnoliopsida</taxon>
        <taxon>Liliopsida</taxon>
        <taxon>Poales</taxon>
        <taxon>Poaceae</taxon>
        <taxon>PACMAD clade</taxon>
        <taxon>Arundinoideae</taxon>
        <taxon>Arundineae</taxon>
        <taxon>Arundo</taxon>
    </lineage>
</organism>
<sequence length="18" mass="2132">MNCTVMISVTHILLLWRT</sequence>
<dbReference type="EMBL" id="GBRH01246005">
    <property type="protein sequence ID" value="JAD51890.1"/>
    <property type="molecule type" value="Transcribed_RNA"/>
</dbReference>
<protein>
    <submittedName>
        <fullName evidence="1">Uncharacterized protein</fullName>
    </submittedName>
</protein>
<dbReference type="AlphaFoldDB" id="A0A0A9ASJ0"/>